<proteinExistence type="predicted"/>
<evidence type="ECO:0000256" key="1">
    <source>
        <dbReference type="SAM" id="Phobius"/>
    </source>
</evidence>
<protein>
    <submittedName>
        <fullName evidence="2">Uncharacterized protein</fullName>
    </submittedName>
</protein>
<dbReference type="Proteomes" id="UP000076244">
    <property type="component" value="Chromosome"/>
</dbReference>
<keyword evidence="1" id="KW-1133">Transmembrane helix</keyword>
<feature type="transmembrane region" description="Helical" evidence="1">
    <location>
        <begin position="6"/>
        <end position="24"/>
    </location>
</feature>
<keyword evidence="1" id="KW-0472">Membrane</keyword>
<accession>A0ABM6A2Y1</accession>
<reference evidence="2 3" key="1">
    <citation type="journal article" date="2016" name="PLoS ONE">
        <title>The Identification of Novel Diagnostic Marker Genes for the Detection of Beer Spoiling Pediococcus damnosus Strains Using the BlAst Diagnostic Gene findEr.</title>
        <authorList>
            <person name="Behr J."/>
            <person name="Geissler A.J."/>
            <person name="Schmid J."/>
            <person name="Zehe A."/>
            <person name="Vogel R.F."/>
        </authorList>
    </citation>
    <scope>NUCLEOTIDE SEQUENCE [LARGE SCALE GENOMIC DNA]</scope>
    <source>
        <strain evidence="2 3">TMW 2.1535</strain>
    </source>
</reference>
<name>A0ABM6A2Y1_9LACO</name>
<keyword evidence="3" id="KW-1185">Reference proteome</keyword>
<evidence type="ECO:0000313" key="2">
    <source>
        <dbReference type="EMBL" id="AMV66565.1"/>
    </source>
</evidence>
<gene>
    <name evidence="2" type="ORF">ADU72_0620</name>
</gene>
<keyword evidence="1" id="KW-0812">Transmembrane</keyword>
<organism evidence="2 3">
    <name type="scientific">Pediococcus damnosus</name>
    <dbReference type="NCBI Taxonomy" id="51663"/>
    <lineage>
        <taxon>Bacteria</taxon>
        <taxon>Bacillati</taxon>
        <taxon>Bacillota</taxon>
        <taxon>Bacilli</taxon>
        <taxon>Lactobacillales</taxon>
        <taxon>Lactobacillaceae</taxon>
        <taxon>Pediococcus</taxon>
    </lineage>
</organism>
<dbReference type="EMBL" id="CP012288">
    <property type="protein sequence ID" value="AMV66565.1"/>
    <property type="molecule type" value="Genomic_DNA"/>
</dbReference>
<sequence>MEADRILPGTLFKYLLLTCGVVLLPSRKSKSKKYGLVPENLIS</sequence>
<evidence type="ECO:0000313" key="3">
    <source>
        <dbReference type="Proteomes" id="UP000076244"/>
    </source>
</evidence>